<comment type="caution">
    <text evidence="1">The sequence shown here is derived from an EMBL/GenBank/DDBJ whole genome shotgun (WGS) entry which is preliminary data.</text>
</comment>
<name>A0A840QFF0_9PSEU</name>
<gene>
    <name evidence="1" type="ORF">BJ970_006390</name>
</gene>
<protein>
    <submittedName>
        <fullName evidence="1">Putative dehydrogenase</fullName>
    </submittedName>
</protein>
<accession>A0A840QFF0</accession>
<dbReference type="PANTHER" id="PTHR43377:SF1">
    <property type="entry name" value="BILIVERDIN REDUCTASE A"/>
    <property type="match status" value="1"/>
</dbReference>
<dbReference type="SUPFAM" id="SSF51735">
    <property type="entry name" value="NAD(P)-binding Rossmann-fold domains"/>
    <property type="match status" value="1"/>
</dbReference>
<organism evidence="1 2">
    <name type="scientific">Saccharopolyspora phatthalungensis</name>
    <dbReference type="NCBI Taxonomy" id="664693"/>
    <lineage>
        <taxon>Bacteria</taxon>
        <taxon>Bacillati</taxon>
        <taxon>Actinomycetota</taxon>
        <taxon>Actinomycetes</taxon>
        <taxon>Pseudonocardiales</taxon>
        <taxon>Pseudonocardiaceae</taxon>
        <taxon>Saccharopolyspora</taxon>
    </lineage>
</organism>
<dbReference type="AlphaFoldDB" id="A0A840QFF0"/>
<dbReference type="InterPro" id="IPR036291">
    <property type="entry name" value="NAD(P)-bd_dom_sf"/>
</dbReference>
<dbReference type="Proteomes" id="UP000584374">
    <property type="component" value="Unassembled WGS sequence"/>
</dbReference>
<evidence type="ECO:0000313" key="1">
    <source>
        <dbReference type="EMBL" id="MBB5158791.1"/>
    </source>
</evidence>
<dbReference type="InterPro" id="IPR051450">
    <property type="entry name" value="Gfo/Idh/MocA_Oxidoreductases"/>
</dbReference>
<evidence type="ECO:0000313" key="2">
    <source>
        <dbReference type="Proteomes" id="UP000584374"/>
    </source>
</evidence>
<reference evidence="1 2" key="1">
    <citation type="submission" date="2020-08" db="EMBL/GenBank/DDBJ databases">
        <title>Sequencing the genomes of 1000 actinobacteria strains.</title>
        <authorList>
            <person name="Klenk H.-P."/>
        </authorList>
    </citation>
    <scope>NUCLEOTIDE SEQUENCE [LARGE SCALE GENOMIC DNA]</scope>
    <source>
        <strain evidence="1 2">DSM 45584</strain>
    </source>
</reference>
<proteinExistence type="predicted"/>
<sequence length="303" mass="33568">MSGTPVACDPRPEAGHGLAGVTIADSISDASLLVPLSSTVVHICTPPSSRTSVLRELVEHGFRRFLVEKPLAVDRGQLDEILWLCRRHELDLAVVSHWLTARLTGELRTLMQGRELGALRSIRAVQHKPRFLRSSTTQGHPTAFDVEVPHSLGVAIDLAGPAELLDARCTDMRCTDVIRPRLGSAHLALRHGSGVRTEITSDLTSPVQQRSITLEFENGRVTGHYPLSENDDHAQLIVEGDRPRYEVFRDDALTAFMRRTYQDFHRGRRSDLALHCEVVRLLCEAKEHCGAAPRSPGEVEHAQ</sequence>
<keyword evidence="2" id="KW-1185">Reference proteome</keyword>
<dbReference type="EMBL" id="JACHIW010000002">
    <property type="protein sequence ID" value="MBB5158791.1"/>
    <property type="molecule type" value="Genomic_DNA"/>
</dbReference>
<dbReference type="PANTHER" id="PTHR43377">
    <property type="entry name" value="BILIVERDIN REDUCTASE A"/>
    <property type="match status" value="1"/>
</dbReference>
<dbReference type="Gene3D" id="3.40.50.720">
    <property type="entry name" value="NAD(P)-binding Rossmann-like Domain"/>
    <property type="match status" value="1"/>
</dbReference>
<dbReference type="Gene3D" id="3.30.360.10">
    <property type="entry name" value="Dihydrodipicolinate Reductase, domain 2"/>
    <property type="match status" value="1"/>
</dbReference>